<dbReference type="GO" id="GO:0019171">
    <property type="term" value="F:(3R)-hydroxyacyl-[acyl-carrier-protein] dehydratase activity"/>
    <property type="evidence" value="ECO:0007669"/>
    <property type="project" value="UniProtKB-UniRule"/>
</dbReference>
<dbReference type="RefSeq" id="WP_066180714.1">
    <property type="nucleotide sequence ID" value="NZ_LQZT01000026.1"/>
</dbReference>
<organism evidence="14 15">
    <name type="scientific">Hoeflea olei</name>
    <dbReference type="NCBI Taxonomy" id="1480615"/>
    <lineage>
        <taxon>Bacteria</taxon>
        <taxon>Pseudomonadati</taxon>
        <taxon>Pseudomonadota</taxon>
        <taxon>Alphaproteobacteria</taxon>
        <taxon>Hyphomicrobiales</taxon>
        <taxon>Rhizobiaceae</taxon>
        <taxon>Hoeflea</taxon>
    </lineage>
</organism>
<comment type="function">
    <text evidence="13">Necessary for the introduction of cis unsaturation into fatty acids. Catalyzes the dehydration of (3R)-3-hydroxydecanoyl-ACP to E-(2)-decenoyl-ACP and then its isomerization to Z-(3)-decenoyl-ACP. Can catalyze the dehydratase reaction for beta-hydroxyacyl-ACPs with saturated chain lengths up to 16:0, being most active on intermediate chain length.</text>
</comment>
<feature type="active site" evidence="13">
    <location>
        <position position="71"/>
    </location>
</feature>
<dbReference type="Pfam" id="PF07977">
    <property type="entry name" value="FabA"/>
    <property type="match status" value="1"/>
</dbReference>
<dbReference type="EC" id="4.2.1.59" evidence="13"/>
<comment type="similarity">
    <text evidence="4 13">Belongs to the thioester dehydratase family. FabA subfamily.</text>
</comment>
<dbReference type="EC" id="5.3.3.14" evidence="13"/>
<evidence type="ECO:0000256" key="4">
    <source>
        <dbReference type="ARBA" id="ARBA00006714"/>
    </source>
</evidence>
<comment type="subunit">
    <text evidence="5 13">Homodimer.</text>
</comment>
<dbReference type="InterPro" id="IPR013114">
    <property type="entry name" value="FabA_FabZ"/>
</dbReference>
<protein>
    <recommendedName>
        <fullName evidence="13">3-hydroxydecanoyl-[acyl-carrier-protein] dehydratase</fullName>
        <ecNumber evidence="13">4.2.1.59</ecNumber>
    </recommendedName>
    <alternativeName>
        <fullName evidence="13">3-hydroxyacyl-[acyl-carrier-protein] dehydratase FabA</fullName>
    </alternativeName>
    <alternativeName>
        <fullName evidence="13">Beta-hydroxydecanoyl thioester dehydrase</fullName>
    </alternativeName>
    <alternativeName>
        <fullName evidence="13">Trans-2-decenoyl-[acyl-carrier-protein] isomerase</fullName>
        <ecNumber evidence="13">5.3.3.14</ecNumber>
    </alternativeName>
</protein>
<dbReference type="InterPro" id="IPR010083">
    <property type="entry name" value="FabA"/>
</dbReference>
<dbReference type="NCBIfam" id="TIGR01749">
    <property type="entry name" value="fabA"/>
    <property type="match status" value="1"/>
</dbReference>
<keyword evidence="15" id="KW-1185">Reference proteome</keyword>
<reference evidence="14 15" key="1">
    <citation type="submission" date="2015-12" db="EMBL/GenBank/DDBJ databases">
        <authorList>
            <person name="Shamseldin A."/>
            <person name="Moawad H."/>
            <person name="Abd El-Rahim W.M."/>
            <person name="Sadowsky M.J."/>
        </authorList>
    </citation>
    <scope>NUCLEOTIDE SEQUENCE [LARGE SCALE GENOMIC DNA]</scope>
    <source>
        <strain evidence="14 15">JC234</strain>
    </source>
</reference>
<evidence type="ECO:0000256" key="7">
    <source>
        <dbReference type="ARBA" id="ARBA00022516"/>
    </source>
</evidence>
<dbReference type="EMBL" id="LQZT01000026">
    <property type="protein sequence ID" value="OCW56842.1"/>
    <property type="molecule type" value="Genomic_DNA"/>
</dbReference>
<comment type="catalytic activity">
    <reaction evidence="1 13">
        <text>a (3R)-hydroxyacyl-[ACP] = a (2E)-enoyl-[ACP] + H2O</text>
        <dbReference type="Rhea" id="RHEA:13097"/>
        <dbReference type="Rhea" id="RHEA-COMP:9925"/>
        <dbReference type="Rhea" id="RHEA-COMP:9945"/>
        <dbReference type="ChEBI" id="CHEBI:15377"/>
        <dbReference type="ChEBI" id="CHEBI:78784"/>
        <dbReference type="ChEBI" id="CHEBI:78827"/>
        <dbReference type="EC" id="4.2.1.59"/>
    </reaction>
</comment>
<dbReference type="Gene3D" id="3.10.129.10">
    <property type="entry name" value="Hotdog Thioesterase"/>
    <property type="match status" value="1"/>
</dbReference>
<evidence type="ECO:0000256" key="12">
    <source>
        <dbReference type="ARBA" id="ARBA00023239"/>
    </source>
</evidence>
<keyword evidence="10 13" id="KW-0275">Fatty acid biosynthesis</keyword>
<comment type="catalytic activity">
    <reaction evidence="13">
        <text>(2E)-decenoyl-[ACP] = (3Z)-decenoyl-[ACP]</text>
        <dbReference type="Rhea" id="RHEA:23568"/>
        <dbReference type="Rhea" id="RHEA-COMP:9639"/>
        <dbReference type="Rhea" id="RHEA-COMP:9927"/>
        <dbReference type="ChEBI" id="CHEBI:78467"/>
        <dbReference type="ChEBI" id="CHEBI:78798"/>
        <dbReference type="EC" id="5.3.3.14"/>
    </reaction>
</comment>
<dbReference type="STRING" id="1480615.AWJ14_15455"/>
<evidence type="ECO:0000256" key="6">
    <source>
        <dbReference type="ARBA" id="ARBA00022490"/>
    </source>
</evidence>
<dbReference type="GO" id="GO:0034017">
    <property type="term" value="F:trans-2-decenoyl-acyl-carrier-protein isomerase activity"/>
    <property type="evidence" value="ECO:0007669"/>
    <property type="project" value="UniProtKB-UniRule"/>
</dbReference>
<evidence type="ECO:0000256" key="13">
    <source>
        <dbReference type="HAMAP-Rule" id="MF_00405"/>
    </source>
</evidence>
<evidence type="ECO:0000313" key="14">
    <source>
        <dbReference type="EMBL" id="OCW56842.1"/>
    </source>
</evidence>
<evidence type="ECO:0000256" key="11">
    <source>
        <dbReference type="ARBA" id="ARBA00023235"/>
    </source>
</evidence>
<sequence length="171" mass="18934">MVDRQSSYTYEELLTCAEGELFGPGNAQLPLPPMLMVHRITDISETGGEFGKGYLRAEFDITPDLWFFPCHFKGNPVMPGCLGLDGMWQLTGFYLGWLGEQGRGMALSTGEVKFKGMVTPEVKKLEYGIDFKRVMRGRLVLGIADGWLKADGETIYNATDLKVGLAKDKVA</sequence>
<dbReference type="OrthoDB" id="9786735at2"/>
<evidence type="ECO:0000256" key="5">
    <source>
        <dbReference type="ARBA" id="ARBA00011738"/>
    </source>
</evidence>
<keyword evidence="8 13" id="KW-0276">Fatty acid metabolism</keyword>
<dbReference type="InterPro" id="IPR029069">
    <property type="entry name" value="HotDog_dom_sf"/>
</dbReference>
<dbReference type="AlphaFoldDB" id="A0A1C1YTM1"/>
<evidence type="ECO:0000256" key="9">
    <source>
        <dbReference type="ARBA" id="ARBA00023098"/>
    </source>
</evidence>
<evidence type="ECO:0000256" key="1">
    <source>
        <dbReference type="ARBA" id="ARBA00001055"/>
    </source>
</evidence>
<comment type="pathway">
    <text evidence="3 13">Lipid metabolism; fatty acid biosynthesis.</text>
</comment>
<accession>A0A1C1YTM1</accession>
<keyword evidence="11 13" id="KW-0413">Isomerase</keyword>
<dbReference type="PANTHER" id="PTHR30272">
    <property type="entry name" value="3-HYDROXYACYL-[ACYL-CARRIER-PROTEIN] DEHYDRATASE"/>
    <property type="match status" value="1"/>
</dbReference>
<comment type="caution">
    <text evidence="14">The sequence shown here is derived from an EMBL/GenBank/DDBJ whole genome shotgun (WGS) entry which is preliminary data.</text>
</comment>
<comment type="subcellular location">
    <subcellularLocation>
        <location evidence="2 13">Cytoplasm</location>
    </subcellularLocation>
</comment>
<dbReference type="HAMAP" id="MF_00405">
    <property type="entry name" value="FabA"/>
    <property type="match status" value="1"/>
</dbReference>
<keyword evidence="6 13" id="KW-0963">Cytoplasm</keyword>
<keyword evidence="9 13" id="KW-0443">Lipid metabolism</keyword>
<dbReference type="GO" id="GO:0006636">
    <property type="term" value="P:unsaturated fatty acid biosynthetic process"/>
    <property type="evidence" value="ECO:0007669"/>
    <property type="project" value="UniProtKB-UniRule"/>
</dbReference>
<evidence type="ECO:0000256" key="10">
    <source>
        <dbReference type="ARBA" id="ARBA00023160"/>
    </source>
</evidence>
<dbReference type="PANTHER" id="PTHR30272:SF8">
    <property type="entry name" value="3-HYDROXYDECANOYL-[ACYL-CARRIER-PROTEIN] DEHYDRATASE"/>
    <property type="match status" value="1"/>
</dbReference>
<dbReference type="UniPathway" id="UPA00094"/>
<evidence type="ECO:0000256" key="3">
    <source>
        <dbReference type="ARBA" id="ARBA00005194"/>
    </source>
</evidence>
<proteinExistence type="inferred from homology"/>
<evidence type="ECO:0000313" key="15">
    <source>
        <dbReference type="Proteomes" id="UP000094795"/>
    </source>
</evidence>
<dbReference type="CDD" id="cd01287">
    <property type="entry name" value="FabA"/>
    <property type="match status" value="1"/>
</dbReference>
<keyword evidence="12 13" id="KW-0456">Lyase</keyword>
<dbReference type="GO" id="GO:0005737">
    <property type="term" value="C:cytoplasm"/>
    <property type="evidence" value="ECO:0007669"/>
    <property type="project" value="UniProtKB-SubCell"/>
</dbReference>
<dbReference type="SUPFAM" id="SSF54637">
    <property type="entry name" value="Thioesterase/thiol ester dehydrase-isomerase"/>
    <property type="match status" value="1"/>
</dbReference>
<name>A0A1C1YTM1_9HYPH</name>
<evidence type="ECO:0000256" key="2">
    <source>
        <dbReference type="ARBA" id="ARBA00004496"/>
    </source>
</evidence>
<gene>
    <name evidence="13" type="primary">fabA</name>
    <name evidence="14" type="ORF">AWJ14_15455</name>
</gene>
<dbReference type="NCBIfam" id="NF003509">
    <property type="entry name" value="PRK05174.1"/>
    <property type="match status" value="1"/>
</dbReference>
<comment type="catalytic activity">
    <reaction evidence="13">
        <text>(3R)-hydroxydecanoyl-[ACP] = (2E)-decenoyl-[ACP] + H2O</text>
        <dbReference type="Rhea" id="RHEA:41860"/>
        <dbReference type="Rhea" id="RHEA-COMP:9638"/>
        <dbReference type="Rhea" id="RHEA-COMP:9639"/>
        <dbReference type="ChEBI" id="CHEBI:15377"/>
        <dbReference type="ChEBI" id="CHEBI:78466"/>
        <dbReference type="ChEBI" id="CHEBI:78467"/>
    </reaction>
</comment>
<evidence type="ECO:0000256" key="8">
    <source>
        <dbReference type="ARBA" id="ARBA00022832"/>
    </source>
</evidence>
<keyword evidence="7 13" id="KW-0444">Lipid biosynthesis</keyword>
<dbReference type="Proteomes" id="UP000094795">
    <property type="component" value="Unassembled WGS sequence"/>
</dbReference>